<protein>
    <submittedName>
        <fullName evidence="1">686_t:CDS:1</fullName>
    </submittedName>
</protein>
<name>A0ACA9NUU0_9GLOM</name>
<sequence length="335" mass="38788">MEKQRLIAEQVHDLSMEPTDPTMRTMKTALHEDLRSDIKHLPKNLHHDDYIIVNVGPSIVPAYLPSFRIFQYNITDYSGPKITDDIQYTTESWNALKVPPSEYDAHDEDESVEVHPAYRPFVPRVFRNNRDGVDANGKRRHHHRHPEKPDCSKPENKEKYACRPWGPRHASPDSPSRTNRLWSLLGYAQYYLPDVAEATEKKPPKFKLEYVTHAVEALRPPNTTDANVTRKWIPPVPKHLLPKSLRQENRTKSKFAPYTMDDLTIPSWIELATRLGKSKKMWQKFLGFMYMGENVEGDGKKKKVELVDGEEGWSDVQAPSLEDILLDDLLDLKDE</sequence>
<keyword evidence="2" id="KW-1185">Reference proteome</keyword>
<dbReference type="Proteomes" id="UP000789525">
    <property type="component" value="Unassembled WGS sequence"/>
</dbReference>
<evidence type="ECO:0000313" key="2">
    <source>
        <dbReference type="Proteomes" id="UP000789525"/>
    </source>
</evidence>
<comment type="caution">
    <text evidence="1">The sequence shown here is derived from an EMBL/GenBank/DDBJ whole genome shotgun (WGS) entry which is preliminary data.</text>
</comment>
<organism evidence="1 2">
    <name type="scientific">Acaulospora colombiana</name>
    <dbReference type="NCBI Taxonomy" id="27376"/>
    <lineage>
        <taxon>Eukaryota</taxon>
        <taxon>Fungi</taxon>
        <taxon>Fungi incertae sedis</taxon>
        <taxon>Mucoromycota</taxon>
        <taxon>Glomeromycotina</taxon>
        <taxon>Glomeromycetes</taxon>
        <taxon>Diversisporales</taxon>
        <taxon>Acaulosporaceae</taxon>
        <taxon>Acaulospora</taxon>
    </lineage>
</organism>
<proteinExistence type="predicted"/>
<evidence type="ECO:0000313" key="1">
    <source>
        <dbReference type="EMBL" id="CAG8676594.1"/>
    </source>
</evidence>
<dbReference type="EMBL" id="CAJVPT010025798">
    <property type="protein sequence ID" value="CAG8676594.1"/>
    <property type="molecule type" value="Genomic_DNA"/>
</dbReference>
<accession>A0ACA9NUU0</accession>
<gene>
    <name evidence="1" type="ORF">ACOLOM_LOCUS9162</name>
</gene>
<reference evidence="1" key="1">
    <citation type="submission" date="2021-06" db="EMBL/GenBank/DDBJ databases">
        <authorList>
            <person name="Kallberg Y."/>
            <person name="Tangrot J."/>
            <person name="Rosling A."/>
        </authorList>
    </citation>
    <scope>NUCLEOTIDE SEQUENCE</scope>
    <source>
        <strain evidence="1">CL356</strain>
    </source>
</reference>